<protein>
    <recommendedName>
        <fullName evidence="3">WLGC domain-containing protein</fullName>
    </recommendedName>
</protein>
<dbReference type="AlphaFoldDB" id="G4ZMT1"/>
<reference evidence="4 5" key="1">
    <citation type="journal article" date="2006" name="Science">
        <title>Phytophthora genome sequences uncover evolutionary origins and mechanisms of pathogenesis.</title>
        <authorList>
            <person name="Tyler B.M."/>
            <person name="Tripathy S."/>
            <person name="Zhang X."/>
            <person name="Dehal P."/>
            <person name="Jiang R.H."/>
            <person name="Aerts A."/>
            <person name="Arredondo F.D."/>
            <person name="Baxter L."/>
            <person name="Bensasson D."/>
            <person name="Beynon J.L."/>
            <person name="Chapman J."/>
            <person name="Damasceno C.M."/>
            <person name="Dorrance A.E."/>
            <person name="Dou D."/>
            <person name="Dickerman A.W."/>
            <person name="Dubchak I.L."/>
            <person name="Garbelotto M."/>
            <person name="Gijzen M."/>
            <person name="Gordon S.G."/>
            <person name="Govers F."/>
            <person name="Grunwald N.J."/>
            <person name="Huang W."/>
            <person name="Ivors K.L."/>
            <person name="Jones R.W."/>
            <person name="Kamoun S."/>
            <person name="Krampis K."/>
            <person name="Lamour K.H."/>
            <person name="Lee M.K."/>
            <person name="McDonald W.H."/>
            <person name="Medina M."/>
            <person name="Meijer H.J."/>
            <person name="Nordberg E.K."/>
            <person name="Maclean D.J."/>
            <person name="Ospina-Giraldo M.D."/>
            <person name="Morris P.F."/>
            <person name="Phuntumart V."/>
            <person name="Putnam N.H."/>
            <person name="Rash S."/>
            <person name="Rose J.K."/>
            <person name="Sakihama Y."/>
            <person name="Salamov A.A."/>
            <person name="Savidor A."/>
            <person name="Scheuring C.F."/>
            <person name="Smith B.M."/>
            <person name="Sobral B.W."/>
            <person name="Terry A."/>
            <person name="Torto-Alalibo T.A."/>
            <person name="Win J."/>
            <person name="Xu Z."/>
            <person name="Zhang H."/>
            <person name="Grigoriev I.V."/>
            <person name="Rokhsar D.S."/>
            <person name="Boore J.L."/>
        </authorList>
    </citation>
    <scope>NUCLEOTIDE SEQUENCE [LARGE SCALE GENOMIC DNA]</scope>
    <source>
        <strain evidence="4 5">P6497</strain>
    </source>
</reference>
<dbReference type="Pfam" id="PF26605">
    <property type="entry name" value="WLGC"/>
    <property type="match status" value="1"/>
</dbReference>
<dbReference type="GeneID" id="20650152"/>
<organism evidence="4 5">
    <name type="scientific">Phytophthora sojae (strain P6497)</name>
    <name type="common">Soybean stem and root rot agent</name>
    <name type="synonym">Phytophthora megasperma f. sp. glycines</name>
    <dbReference type="NCBI Taxonomy" id="1094619"/>
    <lineage>
        <taxon>Eukaryota</taxon>
        <taxon>Sar</taxon>
        <taxon>Stramenopiles</taxon>
        <taxon>Oomycota</taxon>
        <taxon>Peronosporomycetes</taxon>
        <taxon>Peronosporales</taxon>
        <taxon>Peronosporaceae</taxon>
        <taxon>Phytophthora</taxon>
    </lineage>
</organism>
<feature type="compositionally biased region" description="Basic and acidic residues" evidence="1">
    <location>
        <begin position="55"/>
        <end position="71"/>
    </location>
</feature>
<keyword evidence="2" id="KW-0812">Transmembrane</keyword>
<dbReference type="KEGG" id="psoj:PHYSODRAFT_361023"/>
<keyword evidence="5" id="KW-1185">Reference proteome</keyword>
<feature type="compositionally biased region" description="Acidic residues" evidence="1">
    <location>
        <begin position="94"/>
        <end position="109"/>
    </location>
</feature>
<feature type="transmembrane region" description="Helical" evidence="2">
    <location>
        <begin position="504"/>
        <end position="527"/>
    </location>
</feature>
<dbReference type="SUPFAM" id="SSF52058">
    <property type="entry name" value="L domain-like"/>
    <property type="match status" value="1"/>
</dbReference>
<feature type="region of interest" description="Disordered" evidence="1">
    <location>
        <begin position="1075"/>
        <end position="1107"/>
    </location>
</feature>
<evidence type="ECO:0000313" key="4">
    <source>
        <dbReference type="EMBL" id="EGZ16051.1"/>
    </source>
</evidence>
<dbReference type="RefSeq" id="XP_009529800.1">
    <property type="nucleotide sequence ID" value="XM_009531505.1"/>
</dbReference>
<dbReference type="GO" id="GO:0031267">
    <property type="term" value="F:small GTPase binding"/>
    <property type="evidence" value="ECO:0007669"/>
    <property type="project" value="InterPro"/>
</dbReference>
<dbReference type="Gene3D" id="3.80.10.10">
    <property type="entry name" value="Ribonuclease Inhibitor"/>
    <property type="match status" value="1"/>
</dbReference>
<dbReference type="GO" id="GO:0045055">
    <property type="term" value="P:regulated exocytosis"/>
    <property type="evidence" value="ECO:0007669"/>
    <property type="project" value="TreeGrafter"/>
</dbReference>
<gene>
    <name evidence="4" type="ORF">PHYSODRAFT_361023</name>
</gene>
<proteinExistence type="predicted"/>
<feature type="region of interest" description="Disordered" evidence="1">
    <location>
        <begin position="1"/>
        <end position="350"/>
    </location>
</feature>
<dbReference type="PANTHER" id="PTHR15746:SF23">
    <property type="entry name" value="RAB11 INTERACTING PROTEIN, ISOFORM A"/>
    <property type="match status" value="1"/>
</dbReference>
<sequence length="1177" mass="130394">MSTPQKEENDQQPQETQQQQEAQPQQPQQEEQQEQELEQSEAEEKQTQDTEMEEVDTKETEEATEEEKKDEENNEENTVEETEIQEEEKKDDEKEGEEAKEEEGEEEETAEKKEEQQLKTPVKAATPVAKKTPSQAASASKSVAKRKLEEPSTSDHDKIKKARASVPAKPNGSAKKVTKPREFSFARPTASSARRTAAVAADHANAKAKPTPPPVRKPQQAKHTPAKVQRVSMPAPKTPAMTGADKASRPHFNYTPYTGPLPPLTVESSFAPKNSYVLDRGARTASPAKTAARKPRPASVKKAQPQSSTGKENNGVNTDGGVATNGASSSKTHRTHIKSSTGSVVSKAENRSAFKEKIKSQRSLAQQTTRLAANTSSYRVIVLTIPLRVLPRIGFGTMLTDRTTTSARSVYDTALHIDDEACEPSQRRKWRRLSMARLEQARWYQSWIFLTALVVMLMVCLSWTCWLLLLTIAPNDTINYVMRTKDLDGGSFWLLVEPSPQLRALSLGGLSIVALGYLYIGGMLFAWGRQRIPTAVRSGPALSAVQETNSLVKALRGSTRRSTSSLASIHPFPSSSETDPPVSGLLGKLTHLYSDLWCSESETRKIAHVWVKVVDLMLQEFMLYQILEAGFPIPLVVACTLMVVWNAVAATHPHHRLKLAKLLWIPFLTYCLTNFDFDRATQRLAADLFPSWSFQNAARVHANPEETARIFKSLEGLRFQSIGVCIARVGNNLALIISLRRLLGLLRSPLRDAETKTKPSIYPRRHPLALVLAAIALATIVFVTESVHRSRSACEGYPTCTMYAYRWRLSSTTKHPTDSGVSTTGWNCPRRVLIDVDLAPTNFSVWKNPPDVSDLAASGDLEILQLINRQLPDLPNTLQQCTHLKHIALVFTHTRNLPQWTSEFIHLEFLHIQGKSRSLSLSVLPQGLFDNMEKLTFVHLGAHEVLPKLPNVGGITNLRSITLARLNALSSLPTDFAQLEHVEIMIALMMPDLASFPDLTRSRQALKTLIIDPNAMCCNGFLPAGCNLTSDICSHREFEDNPQLQCLSAELSASSGTLEVLEAFNSTICVDPGSPLQPPGIPKGNVTNSSNPPPPKMPPPGTEHDQDLEQNMLQCDGVLYRECQVVPGSLPGMCYSDRFMPISCMGDPNIIELRRQQIQLHVGPTCDPEYEEWLGCT</sequence>
<dbReference type="Proteomes" id="UP000002640">
    <property type="component" value="Unassembled WGS sequence"/>
</dbReference>
<evidence type="ECO:0000259" key="3">
    <source>
        <dbReference type="Pfam" id="PF26605"/>
    </source>
</evidence>
<dbReference type="PANTHER" id="PTHR15746">
    <property type="entry name" value="RAB11-RELATED"/>
    <property type="match status" value="1"/>
</dbReference>
<feature type="domain" description="WLGC" evidence="3">
    <location>
        <begin position="1111"/>
        <end position="1177"/>
    </location>
</feature>
<feature type="compositionally biased region" description="Acidic residues" evidence="1">
    <location>
        <begin position="72"/>
        <end position="86"/>
    </location>
</feature>
<feature type="compositionally biased region" description="Polar residues" evidence="1">
    <location>
        <begin position="304"/>
        <end position="317"/>
    </location>
</feature>
<evidence type="ECO:0000313" key="5">
    <source>
        <dbReference type="Proteomes" id="UP000002640"/>
    </source>
</evidence>
<feature type="compositionally biased region" description="Low complexity" evidence="1">
    <location>
        <begin position="11"/>
        <end position="30"/>
    </location>
</feature>
<evidence type="ECO:0000256" key="1">
    <source>
        <dbReference type="SAM" id="MobiDB-lite"/>
    </source>
</evidence>
<keyword evidence="2" id="KW-0472">Membrane</keyword>
<feature type="transmembrane region" description="Helical" evidence="2">
    <location>
        <begin position="633"/>
        <end position="651"/>
    </location>
</feature>
<keyword evidence="2" id="KW-1133">Transmembrane helix</keyword>
<accession>G4ZMT1</accession>
<dbReference type="InterPro" id="IPR032675">
    <property type="entry name" value="LRR_dom_sf"/>
</dbReference>
<feature type="transmembrane region" description="Helical" evidence="2">
    <location>
        <begin position="766"/>
        <end position="784"/>
    </location>
</feature>
<dbReference type="EMBL" id="JH159155">
    <property type="protein sequence ID" value="EGZ16051.1"/>
    <property type="molecule type" value="Genomic_DNA"/>
</dbReference>
<name>G4ZMT1_PHYSP</name>
<dbReference type="InParanoid" id="G4ZMT1"/>
<evidence type="ECO:0000256" key="2">
    <source>
        <dbReference type="SAM" id="Phobius"/>
    </source>
</evidence>
<feature type="compositionally biased region" description="Low complexity" evidence="1">
    <location>
        <begin position="185"/>
        <end position="203"/>
    </location>
</feature>
<feature type="transmembrane region" description="Helical" evidence="2">
    <location>
        <begin position="447"/>
        <end position="473"/>
    </location>
</feature>
<dbReference type="InterPro" id="IPR037789">
    <property type="entry name" value="FIP_classI"/>
</dbReference>
<feature type="compositionally biased region" description="Basic and acidic residues" evidence="1">
    <location>
        <begin position="146"/>
        <end position="158"/>
    </location>
</feature>
<feature type="compositionally biased region" description="Pro residues" evidence="1">
    <location>
        <begin position="1091"/>
        <end position="1101"/>
    </location>
</feature>
<feature type="compositionally biased region" description="Acidic residues" evidence="1">
    <location>
        <begin position="31"/>
        <end position="41"/>
    </location>
</feature>
<dbReference type="InterPro" id="IPR058256">
    <property type="entry name" value="WLGC"/>
</dbReference>